<gene>
    <name evidence="2" type="ORF">CDAR_588101</name>
</gene>
<dbReference type="Proteomes" id="UP001054837">
    <property type="component" value="Unassembled WGS sequence"/>
</dbReference>
<evidence type="ECO:0000259" key="1">
    <source>
        <dbReference type="Pfam" id="PF02931"/>
    </source>
</evidence>
<proteinExistence type="predicted"/>
<dbReference type="GO" id="GO:0016020">
    <property type="term" value="C:membrane"/>
    <property type="evidence" value="ECO:0007669"/>
    <property type="project" value="InterPro"/>
</dbReference>
<feature type="domain" description="Neurotransmitter-gated ion-channel ligand-binding" evidence="1">
    <location>
        <begin position="20"/>
        <end position="60"/>
    </location>
</feature>
<dbReference type="InterPro" id="IPR006202">
    <property type="entry name" value="Neur_chan_lig-bd"/>
</dbReference>
<dbReference type="EMBL" id="BPLQ01003738">
    <property type="protein sequence ID" value="GIY02770.1"/>
    <property type="molecule type" value="Genomic_DNA"/>
</dbReference>
<comment type="caution">
    <text evidence="2">The sequence shown here is derived from an EMBL/GenBank/DDBJ whole genome shotgun (WGS) entry which is preliminary data.</text>
</comment>
<evidence type="ECO:0000313" key="3">
    <source>
        <dbReference type="Proteomes" id="UP001054837"/>
    </source>
</evidence>
<evidence type="ECO:0000313" key="2">
    <source>
        <dbReference type="EMBL" id="GIY02770.1"/>
    </source>
</evidence>
<dbReference type="Pfam" id="PF02931">
    <property type="entry name" value="Neur_chan_LBD"/>
    <property type="match status" value="1"/>
</dbReference>
<protein>
    <recommendedName>
        <fullName evidence="1">Neurotransmitter-gated ion-channel ligand-binding domain-containing protein</fullName>
    </recommendedName>
</protein>
<reference evidence="2 3" key="1">
    <citation type="submission" date="2021-06" db="EMBL/GenBank/DDBJ databases">
        <title>Caerostris darwini draft genome.</title>
        <authorList>
            <person name="Kono N."/>
            <person name="Arakawa K."/>
        </authorList>
    </citation>
    <scope>NUCLEOTIDE SEQUENCE [LARGE SCALE GENOMIC DNA]</scope>
</reference>
<sequence length="152" mass="17875">MVHYNLPENNPLRSLQGPHEKRLLTDLLTGYNVLERPVANETEPLLLSFGLTLQQIIDVTFLTWSQLIQFLNTSPDFDANTDQRSNIFASTKCDRKFKLIYRILSGRKYLSVDKRPFYLCEELESSFSQRRVWNLLSSKFVNSEIPHFFRFP</sequence>
<dbReference type="InterPro" id="IPR036734">
    <property type="entry name" value="Neur_chan_lig-bd_sf"/>
</dbReference>
<dbReference type="SUPFAM" id="SSF63712">
    <property type="entry name" value="Nicotinic receptor ligand binding domain-like"/>
    <property type="match status" value="1"/>
</dbReference>
<organism evidence="2 3">
    <name type="scientific">Caerostris darwini</name>
    <dbReference type="NCBI Taxonomy" id="1538125"/>
    <lineage>
        <taxon>Eukaryota</taxon>
        <taxon>Metazoa</taxon>
        <taxon>Ecdysozoa</taxon>
        <taxon>Arthropoda</taxon>
        <taxon>Chelicerata</taxon>
        <taxon>Arachnida</taxon>
        <taxon>Araneae</taxon>
        <taxon>Araneomorphae</taxon>
        <taxon>Entelegynae</taxon>
        <taxon>Araneoidea</taxon>
        <taxon>Araneidae</taxon>
        <taxon>Caerostris</taxon>
    </lineage>
</organism>
<name>A0AAV4Q182_9ARAC</name>
<dbReference type="GO" id="GO:0005230">
    <property type="term" value="F:extracellular ligand-gated monoatomic ion channel activity"/>
    <property type="evidence" value="ECO:0007669"/>
    <property type="project" value="InterPro"/>
</dbReference>
<dbReference type="Gene3D" id="2.70.170.10">
    <property type="entry name" value="Neurotransmitter-gated ion-channel ligand-binding domain"/>
    <property type="match status" value="1"/>
</dbReference>
<dbReference type="AlphaFoldDB" id="A0AAV4Q182"/>
<accession>A0AAV4Q182</accession>
<keyword evidence="3" id="KW-1185">Reference proteome</keyword>